<dbReference type="Proteomes" id="UP000789342">
    <property type="component" value="Unassembled WGS sequence"/>
</dbReference>
<accession>A0A9N8VEH2</accession>
<evidence type="ECO:0000313" key="1">
    <source>
        <dbReference type="EMBL" id="CAG8448014.1"/>
    </source>
</evidence>
<evidence type="ECO:0000313" key="2">
    <source>
        <dbReference type="Proteomes" id="UP000789342"/>
    </source>
</evidence>
<organism evidence="1 2">
    <name type="scientific">Acaulospora morrowiae</name>
    <dbReference type="NCBI Taxonomy" id="94023"/>
    <lineage>
        <taxon>Eukaryota</taxon>
        <taxon>Fungi</taxon>
        <taxon>Fungi incertae sedis</taxon>
        <taxon>Mucoromycota</taxon>
        <taxon>Glomeromycotina</taxon>
        <taxon>Glomeromycetes</taxon>
        <taxon>Diversisporales</taxon>
        <taxon>Acaulosporaceae</taxon>
        <taxon>Acaulospora</taxon>
    </lineage>
</organism>
<gene>
    <name evidence="1" type="ORF">AMORRO_LOCUS741</name>
</gene>
<sequence length="190" mass="21401">MSKFNIFCNLSSNYLQKFNFAIPVPTRKLRIHSSIILGARFIPVLRVPFNPVVKRTFYSSVTRSNCVCTPKRAVAYFGPPNTAGAILFWETGTGVTIIHGQFSGGFRNEREDYVNIKIYRENKMLFDLNPLDGSLRKIFRLRENGSTDSFVFVVPKSLISEEPKIVGSYVVINSLVNGLIAKDLIVAMND</sequence>
<reference evidence="1" key="1">
    <citation type="submission" date="2021-06" db="EMBL/GenBank/DDBJ databases">
        <authorList>
            <person name="Kallberg Y."/>
            <person name="Tangrot J."/>
            <person name="Rosling A."/>
        </authorList>
    </citation>
    <scope>NUCLEOTIDE SEQUENCE</scope>
    <source>
        <strain evidence="1">CL551</strain>
    </source>
</reference>
<comment type="caution">
    <text evidence="1">The sequence shown here is derived from an EMBL/GenBank/DDBJ whole genome shotgun (WGS) entry which is preliminary data.</text>
</comment>
<proteinExistence type="predicted"/>
<protein>
    <submittedName>
        <fullName evidence="1">356_t:CDS:1</fullName>
    </submittedName>
</protein>
<keyword evidence="2" id="KW-1185">Reference proteome</keyword>
<dbReference type="EMBL" id="CAJVPV010000236">
    <property type="protein sequence ID" value="CAG8448014.1"/>
    <property type="molecule type" value="Genomic_DNA"/>
</dbReference>
<dbReference type="OrthoDB" id="2407119at2759"/>
<dbReference type="AlphaFoldDB" id="A0A9N8VEH2"/>
<name>A0A9N8VEH2_9GLOM</name>